<feature type="transmembrane region" description="Helical" evidence="11">
    <location>
        <begin position="6"/>
        <end position="25"/>
    </location>
</feature>
<sequence>MFDIGFWELMVIAVMGLVILGPDRLPTAIRSVRQWVRNIQRFSHNVQTELKEELRIHELHNNLKEAEKQGFENLTADVKESVESLKKAADEATRPYADAVNDESKKNNDG</sequence>
<comment type="subunit">
    <text evidence="9">The Tat system comprises two distinct complexes: a TatABC complex, containing multiple copies of TatA, TatB and TatC subunits, and a separate TatA complex, containing only TatA subunits. Substrates initially bind to the TatABC complex, which probably triggers association of the separate TatA complex to form the active translocon.</text>
</comment>
<dbReference type="RefSeq" id="WP_136734863.1">
    <property type="nucleotide sequence ID" value="NZ_SWDB01000009.1"/>
</dbReference>
<protein>
    <recommendedName>
        <fullName evidence="9">Sec-independent protein translocase protein TatB</fullName>
    </recommendedName>
</protein>
<keyword evidence="3 9" id="KW-1003">Cell membrane</keyword>
<dbReference type="PANTHER" id="PTHR33162">
    <property type="entry name" value="SEC-INDEPENDENT PROTEIN TRANSLOCASE PROTEIN TATA, CHLOROPLASTIC"/>
    <property type="match status" value="1"/>
</dbReference>
<evidence type="ECO:0000256" key="3">
    <source>
        <dbReference type="ARBA" id="ARBA00022475"/>
    </source>
</evidence>
<evidence type="ECO:0000256" key="11">
    <source>
        <dbReference type="SAM" id="Phobius"/>
    </source>
</evidence>
<dbReference type="Proteomes" id="UP000307999">
    <property type="component" value="Unassembled WGS sequence"/>
</dbReference>
<keyword evidence="13" id="KW-1185">Reference proteome</keyword>
<dbReference type="PRINTS" id="PR01506">
    <property type="entry name" value="TATBPROTEIN"/>
</dbReference>
<evidence type="ECO:0000313" key="13">
    <source>
        <dbReference type="Proteomes" id="UP000307999"/>
    </source>
</evidence>
<comment type="caution">
    <text evidence="12">The sequence shown here is derived from an EMBL/GenBank/DDBJ whole genome shotgun (WGS) entry which is preliminary data.</text>
</comment>
<keyword evidence="7 9" id="KW-0811">Translocation</keyword>
<name>A0A4U1B6U6_9GAMM</name>
<reference evidence="12 13" key="1">
    <citation type="submission" date="2019-04" db="EMBL/GenBank/DDBJ databases">
        <title>Thalassotalea guangxiensis sp. nov., isolated from sediment of the coastal wetland.</title>
        <authorList>
            <person name="Zheng S."/>
            <person name="Zhang D."/>
        </authorList>
    </citation>
    <scope>NUCLEOTIDE SEQUENCE [LARGE SCALE GENOMIC DNA]</scope>
    <source>
        <strain evidence="12 13">ZS-4</strain>
    </source>
</reference>
<dbReference type="Gene3D" id="1.20.5.3310">
    <property type="match status" value="1"/>
</dbReference>
<accession>A0A4U1B6U6</accession>
<organism evidence="12 13">
    <name type="scientific">Thalassotalea mangrovi</name>
    <dbReference type="NCBI Taxonomy" id="2572245"/>
    <lineage>
        <taxon>Bacteria</taxon>
        <taxon>Pseudomonadati</taxon>
        <taxon>Pseudomonadota</taxon>
        <taxon>Gammaproteobacteria</taxon>
        <taxon>Alteromonadales</taxon>
        <taxon>Colwelliaceae</taxon>
        <taxon>Thalassotalea</taxon>
    </lineage>
</organism>
<evidence type="ECO:0000256" key="6">
    <source>
        <dbReference type="ARBA" id="ARBA00022989"/>
    </source>
</evidence>
<keyword evidence="8 9" id="KW-0472">Membrane</keyword>
<comment type="function">
    <text evidence="9">Part of the twin-arginine translocation (Tat) system that transports large folded proteins containing a characteristic twin-arginine motif in their signal peptide across membranes. Together with TatC, TatB is part of a receptor directly interacting with Tat signal peptides. TatB may form an oligomeric binding site that transiently accommodates folded Tat precursor proteins before their translocation.</text>
</comment>
<evidence type="ECO:0000256" key="8">
    <source>
        <dbReference type="ARBA" id="ARBA00023136"/>
    </source>
</evidence>
<dbReference type="GO" id="GO:0008320">
    <property type="term" value="F:protein transmembrane transporter activity"/>
    <property type="evidence" value="ECO:0007669"/>
    <property type="project" value="UniProtKB-UniRule"/>
</dbReference>
<evidence type="ECO:0000256" key="2">
    <source>
        <dbReference type="ARBA" id="ARBA00022448"/>
    </source>
</evidence>
<keyword evidence="2 9" id="KW-0813">Transport</keyword>
<keyword evidence="6 9" id="KW-1133">Transmembrane helix</keyword>
<proteinExistence type="inferred from homology"/>
<evidence type="ECO:0000256" key="7">
    <source>
        <dbReference type="ARBA" id="ARBA00023010"/>
    </source>
</evidence>
<dbReference type="InterPro" id="IPR003369">
    <property type="entry name" value="TatA/B/E"/>
</dbReference>
<evidence type="ECO:0000256" key="10">
    <source>
        <dbReference type="SAM" id="MobiDB-lite"/>
    </source>
</evidence>
<keyword evidence="5 9" id="KW-0653">Protein transport</keyword>
<comment type="similarity">
    <text evidence="9">Belongs to the TatB family.</text>
</comment>
<dbReference type="OrthoDB" id="9816005at2"/>
<evidence type="ECO:0000256" key="1">
    <source>
        <dbReference type="ARBA" id="ARBA00004167"/>
    </source>
</evidence>
<dbReference type="EMBL" id="SWDB01000009">
    <property type="protein sequence ID" value="TKB46287.1"/>
    <property type="molecule type" value="Genomic_DNA"/>
</dbReference>
<evidence type="ECO:0000256" key="9">
    <source>
        <dbReference type="HAMAP-Rule" id="MF_00237"/>
    </source>
</evidence>
<evidence type="ECO:0000256" key="5">
    <source>
        <dbReference type="ARBA" id="ARBA00022927"/>
    </source>
</evidence>
<dbReference type="GO" id="GO:0033281">
    <property type="term" value="C:TAT protein transport complex"/>
    <property type="evidence" value="ECO:0007669"/>
    <property type="project" value="UniProtKB-UniRule"/>
</dbReference>
<gene>
    <name evidence="9 12" type="primary">tatB</name>
    <name evidence="12" type="ORF">E8M12_04335</name>
</gene>
<dbReference type="GO" id="GO:0043953">
    <property type="term" value="P:protein transport by the Tat complex"/>
    <property type="evidence" value="ECO:0007669"/>
    <property type="project" value="UniProtKB-UniRule"/>
</dbReference>
<dbReference type="PANTHER" id="PTHR33162:SF1">
    <property type="entry name" value="SEC-INDEPENDENT PROTEIN TRANSLOCASE PROTEIN TATA, CHLOROPLASTIC"/>
    <property type="match status" value="1"/>
</dbReference>
<keyword evidence="4 9" id="KW-0812">Transmembrane</keyword>
<comment type="subcellular location">
    <subcellularLocation>
        <location evidence="9">Cell membrane</location>
        <topology evidence="9">Single-pass membrane protein</topology>
    </subcellularLocation>
    <subcellularLocation>
        <location evidence="1">Membrane</location>
        <topology evidence="1">Single-pass membrane protein</topology>
    </subcellularLocation>
</comment>
<dbReference type="NCBIfam" id="TIGR01410">
    <property type="entry name" value="tatB"/>
    <property type="match status" value="1"/>
</dbReference>
<dbReference type="HAMAP" id="MF_00237">
    <property type="entry name" value="TatB"/>
    <property type="match status" value="1"/>
</dbReference>
<evidence type="ECO:0000313" key="12">
    <source>
        <dbReference type="EMBL" id="TKB46287.1"/>
    </source>
</evidence>
<dbReference type="Pfam" id="PF02416">
    <property type="entry name" value="TatA_B_E"/>
    <property type="match status" value="1"/>
</dbReference>
<evidence type="ECO:0000256" key="4">
    <source>
        <dbReference type="ARBA" id="ARBA00022692"/>
    </source>
</evidence>
<dbReference type="AlphaFoldDB" id="A0A4U1B6U6"/>
<dbReference type="InterPro" id="IPR018448">
    <property type="entry name" value="TatB"/>
</dbReference>
<feature type="region of interest" description="Disordered" evidence="10">
    <location>
        <begin position="89"/>
        <end position="110"/>
    </location>
</feature>